<protein>
    <recommendedName>
        <fullName evidence="3">Nucleotidyltransferase family protein</fullName>
    </recommendedName>
</protein>
<organism evidence="1 2">
    <name type="scientific">Anaerocolumna sedimenticola</name>
    <dbReference type="NCBI Taxonomy" id="2696063"/>
    <lineage>
        <taxon>Bacteria</taxon>
        <taxon>Bacillati</taxon>
        <taxon>Bacillota</taxon>
        <taxon>Clostridia</taxon>
        <taxon>Lachnospirales</taxon>
        <taxon>Lachnospiraceae</taxon>
        <taxon>Anaerocolumna</taxon>
    </lineage>
</organism>
<evidence type="ECO:0000313" key="1">
    <source>
        <dbReference type="EMBL" id="QHQ62862.1"/>
    </source>
</evidence>
<proteinExistence type="predicted"/>
<gene>
    <name evidence="1" type="ORF">Ana3638_20485</name>
</gene>
<evidence type="ECO:0008006" key="3">
    <source>
        <dbReference type="Google" id="ProtNLM"/>
    </source>
</evidence>
<evidence type="ECO:0000313" key="2">
    <source>
        <dbReference type="Proteomes" id="UP000464314"/>
    </source>
</evidence>
<dbReference type="KEGG" id="anr:Ana3638_20485"/>
<keyword evidence="2" id="KW-1185">Reference proteome</keyword>
<dbReference type="AlphaFoldDB" id="A0A6P1TRJ3"/>
<name>A0A6P1TRJ3_9FIRM</name>
<dbReference type="PANTHER" id="PTHR39166:SF1">
    <property type="entry name" value="BLL1166 PROTEIN"/>
    <property type="match status" value="1"/>
</dbReference>
<dbReference type="EMBL" id="CP048000">
    <property type="protein sequence ID" value="QHQ62862.1"/>
    <property type="molecule type" value="Genomic_DNA"/>
</dbReference>
<sequence length="202" mass="23744">MSDDFLDGYNKDILLQIKILESILNSSELIREVLKRAKLSGLNNYYIGAGCITQTVWNYIFHKPFNYGIKDIDFVYFDNVNLDYEAENKVITSLKELYADMKIQLDVKNQARVHRWYKEHFGYDILPYKSLEAAVNTWPTTATAIGVRKNEDDSLRVYAPFGFNDLFGKIVRPNKVQITEDIYRSKTLRWLEKWPELSIIPW</sequence>
<accession>A0A6P1TRJ3</accession>
<dbReference type="PANTHER" id="PTHR39166">
    <property type="entry name" value="BLL1166 PROTEIN"/>
    <property type="match status" value="1"/>
</dbReference>
<dbReference type="Proteomes" id="UP000464314">
    <property type="component" value="Chromosome"/>
</dbReference>
<dbReference type="Pfam" id="PF06042">
    <property type="entry name" value="NTP_transf_6"/>
    <property type="match status" value="1"/>
</dbReference>
<reference evidence="1 2" key="1">
    <citation type="submission" date="2020-01" db="EMBL/GenBank/DDBJ databases">
        <title>Genome analysis of Anaerocolumna sp. CBA3638.</title>
        <authorList>
            <person name="Kim J."/>
            <person name="Roh S.W."/>
        </authorList>
    </citation>
    <scope>NUCLEOTIDE SEQUENCE [LARGE SCALE GENOMIC DNA]</scope>
    <source>
        <strain evidence="1 2">CBA3638</strain>
    </source>
</reference>
<dbReference type="RefSeq" id="WP_161839684.1">
    <property type="nucleotide sequence ID" value="NZ_CP048000.1"/>
</dbReference>
<dbReference type="InterPro" id="IPR009267">
    <property type="entry name" value="NTP_transf_6"/>
</dbReference>